<keyword evidence="7" id="KW-0746">Sphingolipid metabolism</keyword>
<comment type="cofactor">
    <cofactor evidence="6">
        <name>Zn(2+)</name>
        <dbReference type="ChEBI" id="CHEBI:29105"/>
    </cofactor>
    <text evidence="6">Binds 1 zinc ion per subunit.</text>
</comment>
<feature type="active site" description="Nucleophile" evidence="5">
    <location>
        <position position="270"/>
    </location>
</feature>
<dbReference type="GO" id="GO:0046514">
    <property type="term" value="P:ceramide catabolic process"/>
    <property type="evidence" value="ECO:0007669"/>
    <property type="project" value="InterPro"/>
</dbReference>
<evidence type="ECO:0000259" key="10">
    <source>
        <dbReference type="Pfam" id="PF17048"/>
    </source>
</evidence>
<name>A0AAN7PF36_9COLE</name>
<evidence type="ECO:0000256" key="3">
    <source>
        <dbReference type="ARBA" id="ARBA00019235"/>
    </source>
</evidence>
<keyword evidence="4 7" id="KW-0378">Hydrolase</keyword>
<feature type="domain" description="Neutral/alkaline non-lysosomal ceramidase N-terminal" evidence="9">
    <location>
        <begin position="19"/>
        <end position="527"/>
    </location>
</feature>
<evidence type="ECO:0000259" key="9">
    <source>
        <dbReference type="Pfam" id="PF04734"/>
    </source>
</evidence>
<comment type="catalytic activity">
    <reaction evidence="7">
        <text>an N-acylsphing-4-enine + H2O = sphing-4-enine + a fatty acid</text>
        <dbReference type="Rhea" id="RHEA:20856"/>
        <dbReference type="ChEBI" id="CHEBI:15377"/>
        <dbReference type="ChEBI" id="CHEBI:28868"/>
        <dbReference type="ChEBI" id="CHEBI:52639"/>
        <dbReference type="ChEBI" id="CHEBI:57756"/>
        <dbReference type="EC" id="3.5.1.23"/>
    </reaction>
</comment>
<sequence length="689" mass="76489">MVCNFLLIMFSILFVKADYRVGIGIGDITGPIVEINFLGYANPSQKGSGLHLRQYARSYIIEKKPNRIVFVSIDTAMVGFALRIKVLDELKTLYGNTYNEQNLILSATHTHSTPGGYMQDVIYDISTAGFVTDVFTALKEGIVKAITMAHNSMENAKIYFNSGTLLHANINRSPWAYLLNPDEERKKYLYDVDKEMVQLKFVATSSNKLLGVINWFPVHPTSMNSTNTLVSTDNVGYASIKLEQHFNEGALIGKGPFVASFASTNLGDVSPNIKGPHCIDTGVPCKDVTSTCNGETQQCRATGPGKDMYQSTEMIGTRLYTKALNMLQNKNDREVNGAIKIGHQYINMAEQVIKYTLPNGTVVQGRGCVPALGYSFAAGTTDGPGAFSFQQGTTSNNTFWSVMHKLAAAPTVEDIICQSPKPILFNTGRANFPYRWQPSSVSIQVAVLGNIVLAAVPSEFTTMSGRRLKETLKNVLLENGCLNNCEIIVAGLCNSYSSYVATYEEYQMQRYEGASTLYGPHTLAIYQDKFQDLLTSLLKNQEFNKGVPPKLVSDVYLWSFTLPVVFDIDLFNNFGDCLTQPLSIVSRGTLVKATFVSANPRTGNLRNYNLLEIQMLIKNAWKTVATEADWETTYEWKRTGFASSQATVTWFVNINVPTGQYRIGHYGYYKPLFGHIQPFNGFSDRFTVV</sequence>
<evidence type="ECO:0000256" key="7">
    <source>
        <dbReference type="RuleBase" id="RU366019"/>
    </source>
</evidence>
<dbReference type="GO" id="GO:0046512">
    <property type="term" value="P:sphingosine biosynthetic process"/>
    <property type="evidence" value="ECO:0007669"/>
    <property type="project" value="TreeGrafter"/>
</dbReference>
<feature type="signal peptide" evidence="8">
    <location>
        <begin position="1"/>
        <end position="17"/>
    </location>
</feature>
<dbReference type="InterPro" id="IPR031331">
    <property type="entry name" value="NEUT/ALK_ceramidase_C"/>
</dbReference>
<keyword evidence="7" id="KW-0443">Lipid metabolism</keyword>
<accession>A0AAN7PF36</accession>
<comment type="caution">
    <text evidence="11">The sequence shown here is derived from an EMBL/GenBank/DDBJ whole genome shotgun (WGS) entry which is preliminary data.</text>
</comment>
<dbReference type="EMBL" id="JARPUR010000002">
    <property type="protein sequence ID" value="KAK4881471.1"/>
    <property type="molecule type" value="Genomic_DNA"/>
</dbReference>
<evidence type="ECO:0000256" key="4">
    <source>
        <dbReference type="ARBA" id="ARBA00022801"/>
    </source>
</evidence>
<dbReference type="InterPro" id="IPR038445">
    <property type="entry name" value="NCDase_C_sf"/>
</dbReference>
<dbReference type="InterPro" id="IPR006823">
    <property type="entry name" value="Ceramidase_alk"/>
</dbReference>
<dbReference type="PANTHER" id="PTHR12670">
    <property type="entry name" value="CERAMIDASE"/>
    <property type="match status" value="1"/>
</dbReference>
<gene>
    <name evidence="11" type="ORF">RN001_004790</name>
</gene>
<keyword evidence="12" id="KW-1185">Reference proteome</keyword>
<feature type="binding site" evidence="6">
    <location>
        <position position="459"/>
    </location>
    <ligand>
        <name>Zn(2+)</name>
        <dbReference type="ChEBI" id="CHEBI:29105"/>
    </ligand>
</feature>
<dbReference type="EC" id="3.5.1.23" evidence="2 7"/>
<dbReference type="Pfam" id="PF04734">
    <property type="entry name" value="Ceramidase_alk"/>
    <property type="match status" value="1"/>
</dbReference>
<evidence type="ECO:0000313" key="11">
    <source>
        <dbReference type="EMBL" id="KAK4881471.1"/>
    </source>
</evidence>
<dbReference type="InterPro" id="IPR031329">
    <property type="entry name" value="NEUT/ALK_ceramidase_N"/>
</dbReference>
<feature type="chain" id="PRO_5043030087" description="Neutral ceramidase" evidence="8">
    <location>
        <begin position="18"/>
        <end position="689"/>
    </location>
</feature>
<feature type="domain" description="Neutral/alkaline non-lysosomal ceramidase C-terminal" evidence="10">
    <location>
        <begin position="530"/>
        <end position="688"/>
    </location>
</feature>
<feature type="binding site" evidence="6">
    <location>
        <position position="499"/>
    </location>
    <ligand>
        <name>Zn(2+)</name>
        <dbReference type="ChEBI" id="CHEBI:29105"/>
    </ligand>
</feature>
<dbReference type="Pfam" id="PF17048">
    <property type="entry name" value="Ceramidse_alk_C"/>
    <property type="match status" value="1"/>
</dbReference>
<comment type="similarity">
    <text evidence="1 7">Belongs to the neutral ceramidase family.</text>
</comment>
<keyword evidence="8" id="KW-0732">Signal</keyword>
<organism evidence="11 12">
    <name type="scientific">Aquatica leii</name>
    <dbReference type="NCBI Taxonomy" id="1421715"/>
    <lineage>
        <taxon>Eukaryota</taxon>
        <taxon>Metazoa</taxon>
        <taxon>Ecdysozoa</taxon>
        <taxon>Arthropoda</taxon>
        <taxon>Hexapoda</taxon>
        <taxon>Insecta</taxon>
        <taxon>Pterygota</taxon>
        <taxon>Neoptera</taxon>
        <taxon>Endopterygota</taxon>
        <taxon>Coleoptera</taxon>
        <taxon>Polyphaga</taxon>
        <taxon>Elateriformia</taxon>
        <taxon>Elateroidea</taxon>
        <taxon>Lampyridae</taxon>
        <taxon>Luciolinae</taxon>
        <taxon>Aquatica</taxon>
    </lineage>
</organism>
<keyword evidence="6" id="KW-0862">Zinc</keyword>
<evidence type="ECO:0000256" key="6">
    <source>
        <dbReference type="PIRSR" id="PIRSR606823-2"/>
    </source>
</evidence>
<dbReference type="GO" id="GO:0016020">
    <property type="term" value="C:membrane"/>
    <property type="evidence" value="ECO:0007669"/>
    <property type="project" value="GOC"/>
</dbReference>
<feature type="binding site" evidence="6">
    <location>
        <position position="109"/>
    </location>
    <ligand>
        <name>Zn(2+)</name>
        <dbReference type="ChEBI" id="CHEBI:29105"/>
    </ligand>
</feature>
<reference evidence="12" key="1">
    <citation type="submission" date="2023-01" db="EMBL/GenBank/DDBJ databases">
        <title>Key to firefly adult light organ development and bioluminescence: homeobox transcription factors regulate luciferase expression and transportation to peroxisome.</title>
        <authorList>
            <person name="Fu X."/>
        </authorList>
    </citation>
    <scope>NUCLEOTIDE SEQUENCE [LARGE SCALE GENOMIC DNA]</scope>
</reference>
<dbReference type="GO" id="GO:0017040">
    <property type="term" value="F:N-acylsphingosine amidohydrolase activity"/>
    <property type="evidence" value="ECO:0007669"/>
    <property type="project" value="UniProtKB-UniRule"/>
</dbReference>
<evidence type="ECO:0000313" key="12">
    <source>
        <dbReference type="Proteomes" id="UP001353858"/>
    </source>
</evidence>
<dbReference type="Proteomes" id="UP001353858">
    <property type="component" value="Unassembled WGS sequence"/>
</dbReference>
<keyword evidence="6" id="KW-0479">Metal-binding</keyword>
<dbReference type="AlphaFoldDB" id="A0AAN7PF36"/>
<dbReference type="GO" id="GO:0005576">
    <property type="term" value="C:extracellular region"/>
    <property type="evidence" value="ECO:0007669"/>
    <property type="project" value="TreeGrafter"/>
</dbReference>
<feature type="binding site" evidence="6">
    <location>
        <position position="219"/>
    </location>
    <ligand>
        <name>Zn(2+)</name>
        <dbReference type="ChEBI" id="CHEBI:29105"/>
    </ligand>
</feature>
<evidence type="ECO:0000256" key="1">
    <source>
        <dbReference type="ARBA" id="ARBA00009835"/>
    </source>
</evidence>
<evidence type="ECO:0000256" key="8">
    <source>
        <dbReference type="SAM" id="SignalP"/>
    </source>
</evidence>
<evidence type="ECO:0000256" key="2">
    <source>
        <dbReference type="ARBA" id="ARBA00011891"/>
    </source>
</evidence>
<proteinExistence type="inferred from homology"/>
<evidence type="ECO:0000256" key="5">
    <source>
        <dbReference type="PIRSR" id="PIRSR606823-1"/>
    </source>
</evidence>
<dbReference type="Gene3D" id="2.60.40.2300">
    <property type="entry name" value="Neutral/alkaline non-lysosomal ceramidase, C-terminal domain"/>
    <property type="match status" value="1"/>
</dbReference>
<dbReference type="GO" id="GO:0046872">
    <property type="term" value="F:metal ion binding"/>
    <property type="evidence" value="ECO:0007669"/>
    <property type="project" value="UniProtKB-KW"/>
</dbReference>
<dbReference type="PANTHER" id="PTHR12670:SF1">
    <property type="entry name" value="NEUTRAL CERAMIDASE"/>
    <property type="match status" value="1"/>
</dbReference>
<dbReference type="GO" id="GO:0042759">
    <property type="term" value="P:long-chain fatty acid biosynthetic process"/>
    <property type="evidence" value="ECO:0007669"/>
    <property type="project" value="TreeGrafter"/>
</dbReference>
<protein>
    <recommendedName>
        <fullName evidence="3 7">Neutral ceramidase</fullName>
        <ecNumber evidence="2 7">3.5.1.23</ecNumber>
    </recommendedName>
</protein>